<gene>
    <name evidence="5" type="ORF">PAL_GLEAN10005172</name>
</gene>
<dbReference type="InterPro" id="IPR050868">
    <property type="entry name" value="ELMO_domain-containing"/>
</dbReference>
<dbReference type="InterPro" id="IPR006816">
    <property type="entry name" value="ELMO_dom"/>
</dbReference>
<feature type="compositionally biased region" description="Basic and acidic residues" evidence="1">
    <location>
        <begin position="367"/>
        <end position="385"/>
    </location>
</feature>
<sequence length="829" mass="91116">MNTESLRGSRDIGRSRKRSVSRMRFLVVVVLLSVAAAGAVLPNPPSSAAEKLFSLGKRETAARNSNAPASSQLSEDLYPPTLEHHSVKDNPAKLKSQHESTGEESTGDNSGKSNKEHQSGKDTSDKSDPEHQNAKDTSDKSDPEHQNAKDTSDKSDPEHQNAKDTSDKSDPKQQSTKDTSDKSDPEQQSAKDTSDKSDLEHQSAKDSSGKSDLEHQSGKDTSDKSDPEQQSAKDSSDKSNPGHQSGKDTSDKSDPEHQSAKDISGKSDGEQHPRKTEHQSAKDISGKSDGEQQSSKDNSGKLDLEHQSTEDGSNKPVSNPSSHNKEPTKPDLSTLTDKGETAPHASRTESGESVLLDSDSTSPQQEGESKSSKPAEDVKPKKTVEGDTELEEGSPPKEKEVLGPASRGNHEGTLLDSMSNEKDDLYKDHLGSASAESSHFFAYLVTAAILVAVLYIAYHNKRKIIAFVLEGKKSKLTRRPKASDYQRLDQKISELKNHSILWALTTETNGWVPSVTSTEVLRAQEEWEAVDNIQPETGSQASSDQPVQLISFGEALQHFQTVDLSSFKKRIQPTIRRTGLAALRHCLFGPPKLHHGLREERDLVLTIAQCGLDSQDPLHGRVLQTIYKKLTGSKFDCALYGDHWEDLGFQGANPATDLRGAGFLALLHLLYLVMDSKTLLMAQEIFRLSRHHIQQFPFCLMSVNITRIAIQALREECLSRECNRQQKVIPVVNSFYAATFLHLAHIWRTQQKTISDSGFVLKDVELLAKKSPRRLLKTLESYLAGVSKGQASLLGTQKCYEPQAPHSKDLTFTGVCDLPPHSSEGTWLI</sequence>
<dbReference type="STRING" id="9402.L5K8H8"/>
<feature type="signal peptide" evidence="3">
    <location>
        <begin position="1"/>
        <end position="38"/>
    </location>
</feature>
<feature type="compositionally biased region" description="Basic and acidic residues" evidence="1">
    <location>
        <begin position="245"/>
        <end position="290"/>
    </location>
</feature>
<protein>
    <submittedName>
        <fullName evidence="5">ELMO domain-containing protein 3</fullName>
    </submittedName>
</protein>
<keyword evidence="2" id="KW-0812">Transmembrane</keyword>
<feature type="compositionally biased region" description="Basic and acidic residues" evidence="1">
    <location>
        <begin position="82"/>
        <end position="101"/>
    </location>
</feature>
<dbReference type="Proteomes" id="UP000010552">
    <property type="component" value="Unassembled WGS sequence"/>
</dbReference>
<dbReference type="eggNOG" id="ENOG502S6YU">
    <property type="taxonomic scope" value="Eukaryota"/>
</dbReference>
<feature type="compositionally biased region" description="Polar residues" evidence="1">
    <location>
        <begin position="103"/>
        <end position="112"/>
    </location>
</feature>
<dbReference type="Pfam" id="PF17818">
    <property type="entry name" value="KCT2"/>
    <property type="match status" value="1"/>
</dbReference>
<accession>L5K8H8</accession>
<keyword evidence="3" id="KW-0732">Signal</keyword>
<evidence type="ECO:0000313" key="6">
    <source>
        <dbReference type="Proteomes" id="UP000010552"/>
    </source>
</evidence>
<keyword evidence="2" id="KW-0472">Membrane</keyword>
<reference evidence="6" key="1">
    <citation type="journal article" date="2013" name="Science">
        <title>Comparative analysis of bat genomes provides insight into the evolution of flight and immunity.</title>
        <authorList>
            <person name="Zhang G."/>
            <person name="Cowled C."/>
            <person name="Shi Z."/>
            <person name="Huang Z."/>
            <person name="Bishop-Lilly K.A."/>
            <person name="Fang X."/>
            <person name="Wynne J.W."/>
            <person name="Xiong Z."/>
            <person name="Baker M.L."/>
            <person name="Zhao W."/>
            <person name="Tachedjian M."/>
            <person name="Zhu Y."/>
            <person name="Zhou P."/>
            <person name="Jiang X."/>
            <person name="Ng J."/>
            <person name="Yang L."/>
            <person name="Wu L."/>
            <person name="Xiao J."/>
            <person name="Feng Y."/>
            <person name="Chen Y."/>
            <person name="Sun X."/>
            <person name="Zhang Y."/>
            <person name="Marsh G.A."/>
            <person name="Crameri G."/>
            <person name="Broder C.C."/>
            <person name="Frey K.G."/>
            <person name="Wang L.F."/>
            <person name="Wang J."/>
        </authorList>
    </citation>
    <scope>NUCLEOTIDE SEQUENCE [LARGE SCALE GENOMIC DNA]</scope>
</reference>
<feature type="compositionally biased region" description="Basic and acidic residues" evidence="1">
    <location>
        <begin position="192"/>
        <end position="227"/>
    </location>
</feature>
<feature type="compositionally biased region" description="Basic and acidic residues" evidence="1">
    <location>
        <begin position="298"/>
        <end position="313"/>
    </location>
</feature>
<evidence type="ECO:0000256" key="2">
    <source>
        <dbReference type="SAM" id="Phobius"/>
    </source>
</evidence>
<proteinExistence type="predicted"/>
<dbReference type="InParanoid" id="L5K8H8"/>
<keyword evidence="2" id="KW-1133">Transmembrane helix</keyword>
<feature type="domain" description="ELMO" evidence="4">
    <location>
        <begin position="618"/>
        <end position="772"/>
    </location>
</feature>
<feature type="compositionally biased region" description="Polar residues" evidence="1">
    <location>
        <begin position="62"/>
        <end position="74"/>
    </location>
</feature>
<evidence type="ECO:0000259" key="4">
    <source>
        <dbReference type="PROSITE" id="PS51335"/>
    </source>
</evidence>
<evidence type="ECO:0000313" key="5">
    <source>
        <dbReference type="EMBL" id="ELK07677.1"/>
    </source>
</evidence>
<feature type="region of interest" description="Disordered" evidence="1">
    <location>
        <begin position="57"/>
        <end position="417"/>
    </location>
</feature>
<dbReference type="PANTHER" id="PTHR12771:SF2">
    <property type="entry name" value="ELMO DOMAIN-CONTAINING PROTEIN 3"/>
    <property type="match status" value="1"/>
</dbReference>
<feature type="chain" id="PRO_5003968953" evidence="3">
    <location>
        <begin position="39"/>
        <end position="829"/>
    </location>
</feature>
<organism evidence="5 6">
    <name type="scientific">Pteropus alecto</name>
    <name type="common">Black flying fox</name>
    <dbReference type="NCBI Taxonomy" id="9402"/>
    <lineage>
        <taxon>Eukaryota</taxon>
        <taxon>Metazoa</taxon>
        <taxon>Chordata</taxon>
        <taxon>Craniata</taxon>
        <taxon>Vertebrata</taxon>
        <taxon>Euteleostomi</taxon>
        <taxon>Mammalia</taxon>
        <taxon>Eutheria</taxon>
        <taxon>Laurasiatheria</taxon>
        <taxon>Chiroptera</taxon>
        <taxon>Yinpterochiroptera</taxon>
        <taxon>Pteropodoidea</taxon>
        <taxon>Pteropodidae</taxon>
        <taxon>Pteropodinae</taxon>
        <taxon>Pteropus</taxon>
    </lineage>
</organism>
<evidence type="ECO:0000256" key="1">
    <source>
        <dbReference type="SAM" id="MobiDB-lite"/>
    </source>
</evidence>
<dbReference type="AlphaFoldDB" id="L5K8H8"/>
<feature type="compositionally biased region" description="Basic and acidic residues" evidence="1">
    <location>
        <begin position="113"/>
        <end position="171"/>
    </location>
</feature>
<dbReference type="PANTHER" id="PTHR12771">
    <property type="entry name" value="ENGULFMENT AND CELL MOTILITY"/>
    <property type="match status" value="1"/>
</dbReference>
<dbReference type="Pfam" id="PF04727">
    <property type="entry name" value="ELMO_CED12"/>
    <property type="match status" value="1"/>
</dbReference>
<feature type="compositionally biased region" description="Polar residues" evidence="1">
    <location>
        <begin position="228"/>
        <end position="243"/>
    </location>
</feature>
<dbReference type="PROSITE" id="PS51335">
    <property type="entry name" value="ELMO"/>
    <property type="match status" value="1"/>
</dbReference>
<dbReference type="EMBL" id="KB030948">
    <property type="protein sequence ID" value="ELK07677.1"/>
    <property type="molecule type" value="Genomic_DNA"/>
</dbReference>
<evidence type="ECO:0000256" key="3">
    <source>
        <dbReference type="SAM" id="SignalP"/>
    </source>
</evidence>
<keyword evidence="6" id="KW-1185">Reference proteome</keyword>
<feature type="transmembrane region" description="Helical" evidence="2">
    <location>
        <begin position="440"/>
        <end position="458"/>
    </location>
</feature>
<feature type="compositionally biased region" description="Basic and acidic residues" evidence="1">
    <location>
        <begin position="337"/>
        <end position="350"/>
    </location>
</feature>
<name>L5K8H8_PTEAL</name>